<dbReference type="InterPro" id="IPR051227">
    <property type="entry name" value="CS_glycosyltransferase"/>
</dbReference>
<dbReference type="PANTHER" id="PTHR12369:SF11">
    <property type="entry name" value="HEXOSYLTRANSFERASE"/>
    <property type="match status" value="1"/>
</dbReference>
<keyword evidence="11" id="KW-1185">Reference proteome</keyword>
<keyword evidence="8" id="KW-0472">Membrane</keyword>
<dbReference type="Proteomes" id="UP000276133">
    <property type="component" value="Unassembled WGS sequence"/>
</dbReference>
<dbReference type="OrthoDB" id="431432at2759"/>
<evidence type="ECO:0000313" key="11">
    <source>
        <dbReference type="Proteomes" id="UP000276133"/>
    </source>
</evidence>
<dbReference type="GO" id="GO:0047238">
    <property type="term" value="F:glucuronosyl-N-acetylgalactosaminyl-proteoglycan 4-beta-N-acetylgalactosaminyltransferase activity"/>
    <property type="evidence" value="ECO:0007669"/>
    <property type="project" value="TreeGrafter"/>
</dbReference>
<dbReference type="Pfam" id="PF05679">
    <property type="entry name" value="CHGN"/>
    <property type="match status" value="1"/>
</dbReference>
<comment type="subcellular location">
    <subcellularLocation>
        <location evidence="1 9">Golgi apparatus</location>
        <location evidence="1 9">Golgi stack membrane</location>
        <topology evidence="1 9">Single-pass type II membrane protein</topology>
    </subcellularLocation>
</comment>
<evidence type="ECO:0000256" key="6">
    <source>
        <dbReference type="ARBA" id="ARBA00022989"/>
    </source>
</evidence>
<evidence type="ECO:0000256" key="2">
    <source>
        <dbReference type="ARBA" id="ARBA00009239"/>
    </source>
</evidence>
<reference evidence="10 11" key="1">
    <citation type="journal article" date="2018" name="Sci. Rep.">
        <title>Genomic signatures of local adaptation to the degree of environmental predictability in rotifers.</title>
        <authorList>
            <person name="Franch-Gras L."/>
            <person name="Hahn C."/>
            <person name="Garcia-Roger E.M."/>
            <person name="Carmona M.J."/>
            <person name="Serra M."/>
            <person name="Gomez A."/>
        </authorList>
    </citation>
    <scope>NUCLEOTIDE SEQUENCE [LARGE SCALE GENOMIC DNA]</scope>
    <source>
        <strain evidence="10">HYR1</strain>
    </source>
</reference>
<dbReference type="InterPro" id="IPR008428">
    <property type="entry name" value="Chond_GalNAc"/>
</dbReference>
<name>A0A3M7SY92_BRAPC</name>
<evidence type="ECO:0000313" key="10">
    <source>
        <dbReference type="EMBL" id="RNA40793.1"/>
    </source>
</evidence>
<proteinExistence type="inferred from homology"/>
<keyword evidence="4" id="KW-0812">Transmembrane</keyword>
<comment type="caution">
    <text evidence="10">The sequence shown here is derived from an EMBL/GenBank/DDBJ whole genome shotgun (WGS) entry which is preliminary data.</text>
</comment>
<dbReference type="Gene3D" id="3.90.550.10">
    <property type="entry name" value="Spore Coat Polysaccharide Biosynthesis Protein SpsA, Chain A"/>
    <property type="match status" value="1"/>
</dbReference>
<dbReference type="AlphaFoldDB" id="A0A3M7SY92"/>
<evidence type="ECO:0000256" key="4">
    <source>
        <dbReference type="ARBA" id="ARBA00022692"/>
    </source>
</evidence>
<keyword evidence="3 9" id="KW-0808">Transferase</keyword>
<evidence type="ECO:0000256" key="3">
    <source>
        <dbReference type="ARBA" id="ARBA00022679"/>
    </source>
</evidence>
<evidence type="ECO:0000256" key="5">
    <source>
        <dbReference type="ARBA" id="ARBA00022968"/>
    </source>
</evidence>
<evidence type="ECO:0000256" key="1">
    <source>
        <dbReference type="ARBA" id="ARBA00004447"/>
    </source>
</evidence>
<comment type="similarity">
    <text evidence="2 9">Belongs to the chondroitin N-acetylgalactosaminyltransferase family.</text>
</comment>
<gene>
    <name evidence="10" type="ORF">BpHYR1_001721</name>
</gene>
<keyword evidence="6" id="KW-1133">Transmembrane helix</keyword>
<sequence length="184" mass="21471">MIIVNSTFSRALAGNSGASNHSPNSLLFFIDLDMVFSQDLLSRIRFNTIKNKQVYFPIVFSQYNPKFILNLSNKSTFQINSDLGYWRHFGFGMVSVYKSDFDRIGKFNTKFKGWGGEDFDLYSRFKRFKLTIFRAPEPGLVHVFHDFNCDFIRNIVQRYSCFRSSSNSHGSTRTFIELFIDKIL</sequence>
<keyword evidence="7 9" id="KW-0333">Golgi apparatus</keyword>
<dbReference type="InterPro" id="IPR029044">
    <property type="entry name" value="Nucleotide-diphossugar_trans"/>
</dbReference>
<dbReference type="EMBL" id="REGN01000591">
    <property type="protein sequence ID" value="RNA40793.1"/>
    <property type="molecule type" value="Genomic_DNA"/>
</dbReference>
<evidence type="ECO:0000256" key="7">
    <source>
        <dbReference type="ARBA" id="ARBA00023034"/>
    </source>
</evidence>
<evidence type="ECO:0000256" key="9">
    <source>
        <dbReference type="RuleBase" id="RU364016"/>
    </source>
</evidence>
<accession>A0A3M7SY92</accession>
<protein>
    <recommendedName>
        <fullName evidence="9">Hexosyltransferase</fullName>
        <ecNumber evidence="9">2.4.1.-</ecNumber>
    </recommendedName>
</protein>
<evidence type="ECO:0000256" key="8">
    <source>
        <dbReference type="ARBA" id="ARBA00023136"/>
    </source>
</evidence>
<dbReference type="STRING" id="10195.A0A3M7SY92"/>
<dbReference type="PANTHER" id="PTHR12369">
    <property type="entry name" value="CHONDROITIN SYNTHASE"/>
    <property type="match status" value="1"/>
</dbReference>
<dbReference type="SUPFAM" id="SSF53448">
    <property type="entry name" value="Nucleotide-diphospho-sugar transferases"/>
    <property type="match status" value="1"/>
</dbReference>
<organism evidence="10 11">
    <name type="scientific">Brachionus plicatilis</name>
    <name type="common">Marine rotifer</name>
    <name type="synonym">Brachionus muelleri</name>
    <dbReference type="NCBI Taxonomy" id="10195"/>
    <lineage>
        <taxon>Eukaryota</taxon>
        <taxon>Metazoa</taxon>
        <taxon>Spiralia</taxon>
        <taxon>Gnathifera</taxon>
        <taxon>Rotifera</taxon>
        <taxon>Eurotatoria</taxon>
        <taxon>Monogononta</taxon>
        <taxon>Pseudotrocha</taxon>
        <taxon>Ploima</taxon>
        <taxon>Brachionidae</taxon>
        <taxon>Brachionus</taxon>
    </lineage>
</organism>
<dbReference type="EC" id="2.4.1.-" evidence="9"/>
<keyword evidence="5 9" id="KW-0735">Signal-anchor</keyword>
<dbReference type="GO" id="GO:0032580">
    <property type="term" value="C:Golgi cisterna membrane"/>
    <property type="evidence" value="ECO:0007669"/>
    <property type="project" value="UniProtKB-SubCell"/>
</dbReference>